<evidence type="ECO:0000313" key="1">
    <source>
        <dbReference type="EMBL" id="CAG8668890.1"/>
    </source>
</evidence>
<name>A0A9N9EEP0_9GLOM</name>
<dbReference type="AlphaFoldDB" id="A0A9N9EEP0"/>
<protein>
    <submittedName>
        <fullName evidence="1">8632_t:CDS:1</fullName>
    </submittedName>
</protein>
<dbReference type="Proteomes" id="UP000789739">
    <property type="component" value="Unassembled WGS sequence"/>
</dbReference>
<gene>
    <name evidence="1" type="ORF">PBRASI_LOCUS11194</name>
</gene>
<feature type="non-terminal residue" evidence="1">
    <location>
        <position position="116"/>
    </location>
</feature>
<reference evidence="1" key="1">
    <citation type="submission" date="2021-06" db="EMBL/GenBank/DDBJ databases">
        <authorList>
            <person name="Kallberg Y."/>
            <person name="Tangrot J."/>
            <person name="Rosling A."/>
        </authorList>
    </citation>
    <scope>NUCLEOTIDE SEQUENCE</scope>
    <source>
        <strain evidence="1">BR232B</strain>
    </source>
</reference>
<sequence length="116" mass="13550">KKLKSHEKKRPSGGDIDGYIERKWRFFDDTLPKHIHPSSYTQFAEFADLQKKYEQPILCHRLPGASSTPVTLLHPIFGQFADDCKSGRPTSEDFQFILKLSYKMSLFYNMKQEHAQ</sequence>
<dbReference type="EMBL" id="CAJVPI010004601">
    <property type="protein sequence ID" value="CAG8668890.1"/>
    <property type="molecule type" value="Genomic_DNA"/>
</dbReference>
<dbReference type="OrthoDB" id="4062651at2759"/>
<proteinExistence type="predicted"/>
<organism evidence="1 2">
    <name type="scientific">Paraglomus brasilianum</name>
    <dbReference type="NCBI Taxonomy" id="144538"/>
    <lineage>
        <taxon>Eukaryota</taxon>
        <taxon>Fungi</taxon>
        <taxon>Fungi incertae sedis</taxon>
        <taxon>Mucoromycota</taxon>
        <taxon>Glomeromycotina</taxon>
        <taxon>Glomeromycetes</taxon>
        <taxon>Paraglomerales</taxon>
        <taxon>Paraglomeraceae</taxon>
        <taxon>Paraglomus</taxon>
    </lineage>
</organism>
<evidence type="ECO:0000313" key="2">
    <source>
        <dbReference type="Proteomes" id="UP000789739"/>
    </source>
</evidence>
<comment type="caution">
    <text evidence="1">The sequence shown here is derived from an EMBL/GenBank/DDBJ whole genome shotgun (WGS) entry which is preliminary data.</text>
</comment>
<keyword evidence="2" id="KW-1185">Reference proteome</keyword>
<accession>A0A9N9EEP0</accession>
<feature type="non-terminal residue" evidence="1">
    <location>
        <position position="1"/>
    </location>
</feature>